<dbReference type="InterPro" id="IPR039261">
    <property type="entry name" value="FNR_nucleotide-bd"/>
</dbReference>
<feature type="domain" description="FAD-binding FR-type" evidence="3">
    <location>
        <begin position="73"/>
        <end position="206"/>
    </location>
</feature>
<feature type="region of interest" description="Disordered" evidence="2">
    <location>
        <begin position="1"/>
        <end position="68"/>
    </location>
</feature>
<sequence>MTDKTRAASSRTEEAPVSPSGQTDGRSTASAAGAGWNVPKVLREQASLRPLPTGAANDGPVADGSVTERPKARLPRILSVISRRQLSPHMLRVTLGGEGLRNFPEGQEGAHVKLLIPEPDIDPAGFLSQIEQGQRPVTRTYTIRHHRPDLREIDIDFALHGQDQGKEESPEGEGSGGPASNWAQRAIPGDFIGLFGPGPKKMTFLNADWFLLAADMTAIPAAAAALEEIPRDAVGTAVFEITSEDDRQEIDAPEGIDIHWLVNPTPEKPSKEQSRFIRAIRWRPGRPSIFVAGEASVVKELRVHLLQERGIPREDSYVSAYWKIGVNEDTHQKIKRATAD</sequence>
<name>A0ABT4LEX3_9PROT</name>
<dbReference type="SUPFAM" id="SSF63380">
    <property type="entry name" value="Riboflavin synthase domain-like"/>
    <property type="match status" value="1"/>
</dbReference>
<dbReference type="Pfam" id="PF04954">
    <property type="entry name" value="SIP"/>
    <property type="match status" value="1"/>
</dbReference>
<proteinExistence type="inferred from homology"/>
<evidence type="ECO:0000256" key="1">
    <source>
        <dbReference type="ARBA" id="ARBA00035644"/>
    </source>
</evidence>
<dbReference type="Gene3D" id="2.40.30.10">
    <property type="entry name" value="Translation factors"/>
    <property type="match status" value="1"/>
</dbReference>
<organism evidence="4 5">
    <name type="scientific">Kiloniella laminariae</name>
    <dbReference type="NCBI Taxonomy" id="454162"/>
    <lineage>
        <taxon>Bacteria</taxon>
        <taxon>Pseudomonadati</taxon>
        <taxon>Pseudomonadota</taxon>
        <taxon>Alphaproteobacteria</taxon>
        <taxon>Rhodospirillales</taxon>
        <taxon>Kiloniellaceae</taxon>
        <taxon>Kiloniella</taxon>
    </lineage>
</organism>
<dbReference type="Proteomes" id="UP001069802">
    <property type="component" value="Unassembled WGS sequence"/>
</dbReference>
<dbReference type="CDD" id="cd06193">
    <property type="entry name" value="siderophore_interacting"/>
    <property type="match status" value="1"/>
</dbReference>
<dbReference type="PROSITE" id="PS51384">
    <property type="entry name" value="FAD_FR"/>
    <property type="match status" value="1"/>
</dbReference>
<dbReference type="InterPro" id="IPR017938">
    <property type="entry name" value="Riboflavin_synthase-like_b-brl"/>
</dbReference>
<gene>
    <name evidence="4" type="ORF">O4H49_02565</name>
</gene>
<protein>
    <submittedName>
        <fullName evidence="4">Siderophore-interacting protein</fullName>
    </submittedName>
</protein>
<feature type="compositionally biased region" description="Polar residues" evidence="2">
    <location>
        <begin position="19"/>
        <end position="30"/>
    </location>
</feature>
<dbReference type="InterPro" id="IPR017927">
    <property type="entry name" value="FAD-bd_FR_type"/>
</dbReference>
<accession>A0ABT4LEX3</accession>
<dbReference type="InterPro" id="IPR007037">
    <property type="entry name" value="SIP_rossman_dom"/>
</dbReference>
<evidence type="ECO:0000313" key="5">
    <source>
        <dbReference type="Proteomes" id="UP001069802"/>
    </source>
</evidence>
<dbReference type="PANTHER" id="PTHR30157:SF0">
    <property type="entry name" value="NADPH-DEPENDENT FERRIC-CHELATE REDUCTASE"/>
    <property type="match status" value="1"/>
</dbReference>
<evidence type="ECO:0000313" key="4">
    <source>
        <dbReference type="EMBL" id="MCZ4279644.1"/>
    </source>
</evidence>
<dbReference type="Pfam" id="PF08021">
    <property type="entry name" value="FAD_binding_9"/>
    <property type="match status" value="1"/>
</dbReference>
<dbReference type="Gene3D" id="3.40.50.80">
    <property type="entry name" value="Nucleotide-binding domain of ferredoxin-NADP reductase (FNR) module"/>
    <property type="match status" value="1"/>
</dbReference>
<dbReference type="InterPro" id="IPR013113">
    <property type="entry name" value="SIP_FAD-bd"/>
</dbReference>
<keyword evidence="5" id="KW-1185">Reference proteome</keyword>
<comment type="similarity">
    <text evidence="1">Belongs to the SIP oxidoreductase family.</text>
</comment>
<evidence type="ECO:0000259" key="3">
    <source>
        <dbReference type="PROSITE" id="PS51384"/>
    </source>
</evidence>
<feature type="compositionally biased region" description="Basic and acidic residues" evidence="2">
    <location>
        <begin position="1"/>
        <end position="14"/>
    </location>
</feature>
<evidence type="ECO:0000256" key="2">
    <source>
        <dbReference type="SAM" id="MobiDB-lite"/>
    </source>
</evidence>
<dbReference type="RefSeq" id="WP_269421844.1">
    <property type="nucleotide sequence ID" value="NZ_JAPWGY010000001.1"/>
</dbReference>
<feature type="region of interest" description="Disordered" evidence="2">
    <location>
        <begin position="162"/>
        <end position="183"/>
    </location>
</feature>
<dbReference type="EMBL" id="JAPWGY010000001">
    <property type="protein sequence ID" value="MCZ4279644.1"/>
    <property type="molecule type" value="Genomic_DNA"/>
</dbReference>
<dbReference type="PANTHER" id="PTHR30157">
    <property type="entry name" value="FERRIC REDUCTASE, NADPH-DEPENDENT"/>
    <property type="match status" value="1"/>
</dbReference>
<comment type="caution">
    <text evidence="4">The sequence shown here is derived from an EMBL/GenBank/DDBJ whole genome shotgun (WGS) entry which is preliminary data.</text>
</comment>
<reference evidence="4" key="1">
    <citation type="submission" date="2022-12" db="EMBL/GenBank/DDBJ databases">
        <title>Bacterial isolates from different developmental stages of Nematostella vectensis.</title>
        <authorList>
            <person name="Fraune S."/>
        </authorList>
    </citation>
    <scope>NUCLEOTIDE SEQUENCE</scope>
    <source>
        <strain evidence="4">G21630-S1</strain>
    </source>
</reference>
<dbReference type="InterPro" id="IPR039374">
    <property type="entry name" value="SIP_fam"/>
</dbReference>